<accession>A0AC34FBY9</accession>
<dbReference type="WBParaSite" id="ES5_v2.g14837.t1">
    <property type="protein sequence ID" value="ES5_v2.g14837.t1"/>
    <property type="gene ID" value="ES5_v2.g14837"/>
</dbReference>
<evidence type="ECO:0000313" key="1">
    <source>
        <dbReference type="Proteomes" id="UP000887579"/>
    </source>
</evidence>
<dbReference type="Proteomes" id="UP000887579">
    <property type="component" value="Unplaced"/>
</dbReference>
<reference evidence="2" key="1">
    <citation type="submission" date="2022-11" db="UniProtKB">
        <authorList>
            <consortium name="WormBaseParasite"/>
        </authorList>
    </citation>
    <scope>IDENTIFICATION</scope>
</reference>
<name>A0AC34FBY9_9BILA</name>
<organism evidence="1 2">
    <name type="scientific">Panagrolaimus sp. ES5</name>
    <dbReference type="NCBI Taxonomy" id="591445"/>
    <lineage>
        <taxon>Eukaryota</taxon>
        <taxon>Metazoa</taxon>
        <taxon>Ecdysozoa</taxon>
        <taxon>Nematoda</taxon>
        <taxon>Chromadorea</taxon>
        <taxon>Rhabditida</taxon>
        <taxon>Tylenchina</taxon>
        <taxon>Panagrolaimomorpha</taxon>
        <taxon>Panagrolaimoidea</taxon>
        <taxon>Panagrolaimidae</taxon>
        <taxon>Panagrolaimus</taxon>
    </lineage>
</organism>
<proteinExistence type="predicted"/>
<protein>
    <submittedName>
        <fullName evidence="2">BTB domain-containing protein</fullName>
    </submittedName>
</protein>
<sequence length="392" mass="45842">MLQKTNFVCKTDLPRGSEVIIKYGQHFEFTCSRKNREMWCKITNIKGDFEITQITRTYRGKTYDAEYNKYKNKFLLLYFNDCIYTFYITANIEMKQEWPPVTCQLHIPIHHFFFLKLCQFYKFELFVPGYDAQPFTCYVTKLNNNLKENDIEFRIENPWNVQIQGKTGEYTIKHSSLKDINVLLTFRFDPNVYPGSASSSREKQKSIQTSAVVESRPESVISSPTSLNFASKLYKIGTDIRYADVIFITSDKTKIQSHRCIFGESSKIFAQIFDETAQTPVKIDVDDFNADTIQSALNFLYGKYDAINGKEMDVFKFAFKYDIKDLIEACCSFFEKSIDASNICEYIQIAYSNNFDELKKKCLKYLCKKKKEIDSSKVAELPKNILFDAFYF</sequence>
<evidence type="ECO:0000313" key="2">
    <source>
        <dbReference type="WBParaSite" id="ES5_v2.g14837.t1"/>
    </source>
</evidence>